<dbReference type="Proteomes" id="UP000694725">
    <property type="component" value="Unplaced"/>
</dbReference>
<name>A0A8D0R0F3_PIG</name>
<dbReference type="Ensembl" id="ENSSSCT00025021835.1">
    <property type="protein sequence ID" value="ENSSSCP00025008996.1"/>
    <property type="gene ID" value="ENSSSCG00025016220.1"/>
</dbReference>
<evidence type="ECO:0008006" key="5">
    <source>
        <dbReference type="Google" id="ProtNLM"/>
    </source>
</evidence>
<dbReference type="InterPro" id="IPR031431">
    <property type="entry name" value="PARM1"/>
</dbReference>
<feature type="compositionally biased region" description="Gly residues" evidence="1">
    <location>
        <begin position="1"/>
        <end position="10"/>
    </location>
</feature>
<dbReference type="Ensembl" id="ENSSSCT00065011930.1">
    <property type="protein sequence ID" value="ENSSSCP00065004891.1"/>
    <property type="gene ID" value="ENSSSCG00065008938.1"/>
</dbReference>
<feature type="transmembrane region" description="Helical" evidence="2">
    <location>
        <begin position="303"/>
        <end position="324"/>
    </location>
</feature>
<evidence type="ECO:0000256" key="1">
    <source>
        <dbReference type="SAM" id="MobiDB-lite"/>
    </source>
</evidence>
<dbReference type="Pfam" id="PF17061">
    <property type="entry name" value="PARM"/>
    <property type="match status" value="1"/>
</dbReference>
<sequence>RSAPGAGGYAADGAARRSPLFPSRRPSRPGRPAPTVANRAEEEPPAPGALCQSWQTLLPPAPGLALSTTVPWSARRSSLSSSSQQITPATAVWTSTPQSPPASPTSGTPSTSVLPIIASAPTSPPTKNVSVEAGAEEEPTSPASQSAGTETVPSSTSGGLHLTPTPEEHSPVTPEASVPATGSQPQAESPALTSPQAPTSSPSPPSTSPLEVPSASISTSNSSTETSTKPTGAPTTPKSPEEEHSSGQTPTSHATATPMPTETTSQAAVPPKGTPMLIDTETTAASPRVIMQEVEHALSSGSIAAITVTVIAVVLLVFGVAAYLKIRHSSYGRLLDDHDYGSWGNYNNPLYDDS</sequence>
<feature type="compositionally biased region" description="Low complexity" evidence="1">
    <location>
        <begin position="11"/>
        <end position="24"/>
    </location>
</feature>
<protein>
    <recommendedName>
        <fullName evidence="5">Prostate androgen-regulated mucin-like protein 1</fullName>
    </recommendedName>
</protein>
<proteinExistence type="predicted"/>
<feature type="compositionally biased region" description="Polar residues" evidence="1">
    <location>
        <begin position="141"/>
        <end position="158"/>
    </location>
</feature>
<dbReference type="PANTHER" id="PTHR35453">
    <property type="entry name" value="PROSTATE ANDROGEN-REGULATED MUCIN-LIKE PROTEIN 1"/>
    <property type="match status" value="1"/>
</dbReference>
<dbReference type="AlphaFoldDB" id="A0A8D0R0F3"/>
<keyword evidence="2" id="KW-0472">Membrane</keyword>
<feature type="compositionally biased region" description="Low complexity" evidence="1">
    <location>
        <begin position="208"/>
        <end position="231"/>
    </location>
</feature>
<dbReference type="Ensembl" id="ENSSSCT00045018662.1">
    <property type="protein sequence ID" value="ENSSSCP00045012849.1"/>
    <property type="gene ID" value="ENSSSCG00045010950.1"/>
</dbReference>
<evidence type="ECO:0000256" key="2">
    <source>
        <dbReference type="SAM" id="Phobius"/>
    </source>
</evidence>
<keyword evidence="2" id="KW-1133">Transmembrane helix</keyword>
<dbReference type="Proteomes" id="UP000694728">
    <property type="component" value="Unplaced"/>
</dbReference>
<dbReference type="PANTHER" id="PTHR35453:SF1">
    <property type="entry name" value="PROSTATE ANDROGEN-REGULATED MUCIN-LIKE PROTEIN 1"/>
    <property type="match status" value="1"/>
</dbReference>
<feature type="region of interest" description="Disordered" evidence="1">
    <location>
        <begin position="1"/>
        <end position="273"/>
    </location>
</feature>
<feature type="compositionally biased region" description="Low complexity" evidence="1">
    <location>
        <begin position="73"/>
        <end position="83"/>
    </location>
</feature>
<evidence type="ECO:0000313" key="3">
    <source>
        <dbReference type="Ensembl" id="ENSSSCP00025008996.1"/>
    </source>
</evidence>
<feature type="compositionally biased region" description="Polar residues" evidence="1">
    <location>
        <begin position="246"/>
        <end position="267"/>
    </location>
</feature>
<reference evidence="3" key="1">
    <citation type="submission" date="2025-05" db="UniProtKB">
        <authorList>
            <consortium name="Ensembl"/>
        </authorList>
    </citation>
    <scope>IDENTIFICATION</scope>
</reference>
<keyword evidence="2" id="KW-0812">Transmembrane</keyword>
<feature type="compositionally biased region" description="Low complexity" evidence="1">
    <location>
        <begin position="189"/>
        <end position="200"/>
    </location>
</feature>
<organism evidence="3 4">
    <name type="scientific">Sus scrofa</name>
    <name type="common">Pig</name>
    <dbReference type="NCBI Taxonomy" id="9823"/>
    <lineage>
        <taxon>Eukaryota</taxon>
        <taxon>Metazoa</taxon>
        <taxon>Chordata</taxon>
        <taxon>Craniata</taxon>
        <taxon>Vertebrata</taxon>
        <taxon>Euteleostomi</taxon>
        <taxon>Mammalia</taxon>
        <taxon>Eutheria</taxon>
        <taxon>Laurasiatheria</taxon>
        <taxon>Artiodactyla</taxon>
        <taxon>Suina</taxon>
        <taxon>Suidae</taxon>
        <taxon>Sus</taxon>
    </lineage>
</organism>
<dbReference type="Proteomes" id="UP000694727">
    <property type="component" value="Unplaced"/>
</dbReference>
<accession>A0A8D0R0F3</accession>
<evidence type="ECO:0000313" key="4">
    <source>
        <dbReference type="Proteomes" id="UP000694727"/>
    </source>
</evidence>